<name>A0ABP8DHP6_9ACTN</name>
<dbReference type="PROSITE" id="PS51737">
    <property type="entry name" value="RECOMBINASE_DNA_BIND"/>
    <property type="match status" value="1"/>
</dbReference>
<reference evidence="4" key="1">
    <citation type="journal article" date="2019" name="Int. J. Syst. Evol. Microbiol.">
        <title>The Global Catalogue of Microorganisms (GCM) 10K type strain sequencing project: providing services to taxonomists for standard genome sequencing and annotation.</title>
        <authorList>
            <consortium name="The Broad Institute Genomics Platform"/>
            <consortium name="The Broad Institute Genome Sequencing Center for Infectious Disease"/>
            <person name="Wu L."/>
            <person name="Ma J."/>
        </authorList>
    </citation>
    <scope>NUCLEOTIDE SEQUENCE [LARGE SCALE GENOMIC DNA]</scope>
    <source>
        <strain evidence="4">JCM 17441</strain>
    </source>
</reference>
<protein>
    <recommendedName>
        <fullName evidence="2">Recombinase domain-containing protein</fullName>
    </recommendedName>
</protein>
<organism evidence="3 4">
    <name type="scientific">Dactylosporangium darangshiense</name>
    <dbReference type="NCBI Taxonomy" id="579108"/>
    <lineage>
        <taxon>Bacteria</taxon>
        <taxon>Bacillati</taxon>
        <taxon>Actinomycetota</taxon>
        <taxon>Actinomycetes</taxon>
        <taxon>Micromonosporales</taxon>
        <taxon>Micromonosporaceae</taxon>
        <taxon>Dactylosporangium</taxon>
    </lineage>
</organism>
<evidence type="ECO:0000256" key="1">
    <source>
        <dbReference type="SAM" id="MobiDB-lite"/>
    </source>
</evidence>
<dbReference type="InterPro" id="IPR038109">
    <property type="entry name" value="DNA_bind_recomb_sf"/>
</dbReference>
<dbReference type="InterPro" id="IPR036162">
    <property type="entry name" value="Resolvase-like_N_sf"/>
</dbReference>
<dbReference type="Proteomes" id="UP001500620">
    <property type="component" value="Unassembled WGS sequence"/>
</dbReference>
<sequence>MAHHVRRRPDAKLLLEALRDPGRGFDDVVIGEPHRAFYGNQFGLTLPLFEHFRVRLWVPEVGGPIDPQNEAHELVMSVFGGMSKGERNRIRLRVRAAMTAQTRVEGRYLGGRPPYGYALRDLGPHPNPAKAADGKRLHGLEPDPATAPTVQRIFAMFITGYGLYVIAEQFARDGIPCPSAYDRVRNRHRSGIAWSKSAVRTILKNPRYTGFQVWNKQRTDEILLDVDDVAMGHTSVMRWNDRDRWVQSDVPGHPAIIDRDIFDQAQAILARRGDRLGGPRQQYRSRHPYLFKGAVYCAVCERKMQGQHSHGVGIGPPGRPAVAVRLWRSLIADQADDLNEGVRDPGTGERTVRRDWSCT</sequence>
<feature type="compositionally biased region" description="Basic and acidic residues" evidence="1">
    <location>
        <begin position="340"/>
        <end position="359"/>
    </location>
</feature>
<feature type="region of interest" description="Disordered" evidence="1">
    <location>
        <begin position="338"/>
        <end position="359"/>
    </location>
</feature>
<dbReference type="Gene3D" id="3.90.1750.20">
    <property type="entry name" value="Putative Large Serine Recombinase, Chain B, Domain 2"/>
    <property type="match status" value="1"/>
</dbReference>
<dbReference type="Pfam" id="PF07508">
    <property type="entry name" value="Recombinase"/>
    <property type="match status" value="1"/>
</dbReference>
<proteinExistence type="predicted"/>
<evidence type="ECO:0000313" key="4">
    <source>
        <dbReference type="Proteomes" id="UP001500620"/>
    </source>
</evidence>
<feature type="domain" description="Recombinase" evidence="2">
    <location>
        <begin position="114"/>
        <end position="275"/>
    </location>
</feature>
<dbReference type="EMBL" id="BAABAT010000024">
    <property type="protein sequence ID" value="GAA4256385.1"/>
    <property type="molecule type" value="Genomic_DNA"/>
</dbReference>
<dbReference type="InterPro" id="IPR050639">
    <property type="entry name" value="SSR_resolvase"/>
</dbReference>
<dbReference type="RefSeq" id="WP_345133369.1">
    <property type="nucleotide sequence ID" value="NZ_BAABAT010000024.1"/>
</dbReference>
<gene>
    <name evidence="3" type="ORF">GCM10022255_068970</name>
</gene>
<keyword evidence="4" id="KW-1185">Reference proteome</keyword>
<evidence type="ECO:0000259" key="2">
    <source>
        <dbReference type="PROSITE" id="PS51737"/>
    </source>
</evidence>
<dbReference type="PANTHER" id="PTHR30461:SF23">
    <property type="entry name" value="DNA RECOMBINASE-RELATED"/>
    <property type="match status" value="1"/>
</dbReference>
<accession>A0ABP8DHP6</accession>
<comment type="caution">
    <text evidence="3">The sequence shown here is derived from an EMBL/GenBank/DDBJ whole genome shotgun (WGS) entry which is preliminary data.</text>
</comment>
<dbReference type="InterPro" id="IPR011109">
    <property type="entry name" value="DNA_bind_recombinase_dom"/>
</dbReference>
<evidence type="ECO:0000313" key="3">
    <source>
        <dbReference type="EMBL" id="GAA4256385.1"/>
    </source>
</evidence>
<dbReference type="PANTHER" id="PTHR30461">
    <property type="entry name" value="DNA-INVERTASE FROM LAMBDOID PROPHAGE"/>
    <property type="match status" value="1"/>
</dbReference>
<dbReference type="SUPFAM" id="SSF53041">
    <property type="entry name" value="Resolvase-like"/>
    <property type="match status" value="1"/>
</dbReference>